<name>A0A921HBN4_9PAST</name>
<dbReference type="InterPro" id="IPR021960">
    <property type="entry name" value="DUF3577"/>
</dbReference>
<dbReference type="NCBIfam" id="NF040584">
    <property type="entry name" value="STY4534_fam"/>
    <property type="match status" value="1"/>
</dbReference>
<dbReference type="Pfam" id="PF12101">
    <property type="entry name" value="DUF3577"/>
    <property type="match status" value="1"/>
</dbReference>
<dbReference type="Proteomes" id="UP000749334">
    <property type="component" value="Unassembled WGS sequence"/>
</dbReference>
<reference evidence="1" key="1">
    <citation type="journal article" date="2021" name="PeerJ">
        <title>Extensive microbial diversity within the chicken gut microbiome revealed by metagenomics and culture.</title>
        <authorList>
            <person name="Gilroy R."/>
            <person name="Ravi A."/>
            <person name="Getino M."/>
            <person name="Pursley I."/>
            <person name="Horton D.L."/>
            <person name="Alikhan N.F."/>
            <person name="Baker D."/>
            <person name="Gharbi K."/>
            <person name="Hall N."/>
            <person name="Watson M."/>
            <person name="Adriaenssens E.M."/>
            <person name="Foster-Nyarko E."/>
            <person name="Jarju S."/>
            <person name="Secka A."/>
            <person name="Antonio M."/>
            <person name="Oren A."/>
            <person name="Chaudhuri R.R."/>
            <person name="La Ragione R."/>
            <person name="Hildebrand F."/>
            <person name="Pallen M.J."/>
        </authorList>
    </citation>
    <scope>NUCLEOTIDE SEQUENCE</scope>
    <source>
        <strain evidence="1">ChiHjej11B10-15683</strain>
    </source>
</reference>
<comment type="caution">
    <text evidence="1">The sequence shown here is derived from an EMBL/GenBank/DDBJ whole genome shotgun (WGS) entry which is preliminary data.</text>
</comment>
<dbReference type="EMBL" id="DYVQ01000071">
    <property type="protein sequence ID" value="HJF74154.1"/>
    <property type="molecule type" value="Genomic_DNA"/>
</dbReference>
<accession>A0A921HBN4</accession>
<sequence length="170" mass="19192">MTTQTQQTNFFNLHTSGIGYLNDIREVTPKKGNPFLACRISALTGDSEAPEYRFFDTNVVGKDAEKLIRRCQKAVSEGRKVIISFVLADLWTDTYVVAKDTKYHKKGDTAVSLKARLIRIKMIKIDGEVKYFASNSEDIAADQQSVVVANENIDLNNPVFIEEDKDHLPY</sequence>
<dbReference type="AlphaFoldDB" id="A0A921HBN4"/>
<proteinExistence type="predicted"/>
<protein>
    <submittedName>
        <fullName evidence="1">DUF3577 domain-containing protein</fullName>
    </submittedName>
</protein>
<organism evidence="1 2">
    <name type="scientific">Gallibacterium anatis</name>
    <dbReference type="NCBI Taxonomy" id="750"/>
    <lineage>
        <taxon>Bacteria</taxon>
        <taxon>Pseudomonadati</taxon>
        <taxon>Pseudomonadota</taxon>
        <taxon>Gammaproteobacteria</taxon>
        <taxon>Pasteurellales</taxon>
        <taxon>Pasteurellaceae</taxon>
        <taxon>Gallibacterium</taxon>
    </lineage>
</organism>
<evidence type="ECO:0000313" key="2">
    <source>
        <dbReference type="Proteomes" id="UP000749334"/>
    </source>
</evidence>
<gene>
    <name evidence="1" type="ORF">K8W15_08225</name>
</gene>
<reference evidence="1" key="2">
    <citation type="submission" date="2021-09" db="EMBL/GenBank/DDBJ databases">
        <authorList>
            <person name="Gilroy R."/>
        </authorList>
    </citation>
    <scope>NUCLEOTIDE SEQUENCE</scope>
    <source>
        <strain evidence="1">ChiHjej11B10-15683</strain>
    </source>
</reference>
<evidence type="ECO:0000313" key="1">
    <source>
        <dbReference type="EMBL" id="HJF74154.1"/>
    </source>
</evidence>